<reference evidence="2 3" key="1">
    <citation type="submission" date="2019-10" db="EMBL/GenBank/DDBJ databases">
        <title>Assembly and Annotation for the nematode Trichostrongylus colubriformis.</title>
        <authorList>
            <person name="Martin J."/>
        </authorList>
    </citation>
    <scope>NUCLEOTIDE SEQUENCE [LARGE SCALE GENOMIC DNA]</scope>
    <source>
        <strain evidence="2">G859</strain>
        <tissue evidence="2">Whole worm</tissue>
    </source>
</reference>
<comment type="caution">
    <text evidence="2">The sequence shown here is derived from an EMBL/GenBank/DDBJ whole genome shotgun (WGS) entry which is preliminary data.</text>
</comment>
<keyword evidence="3" id="KW-1185">Reference proteome</keyword>
<proteinExistence type="predicted"/>
<organism evidence="2 3">
    <name type="scientific">Trichostrongylus colubriformis</name>
    <name type="common">Black scour worm</name>
    <dbReference type="NCBI Taxonomy" id="6319"/>
    <lineage>
        <taxon>Eukaryota</taxon>
        <taxon>Metazoa</taxon>
        <taxon>Ecdysozoa</taxon>
        <taxon>Nematoda</taxon>
        <taxon>Chromadorea</taxon>
        <taxon>Rhabditida</taxon>
        <taxon>Rhabditina</taxon>
        <taxon>Rhabditomorpha</taxon>
        <taxon>Strongyloidea</taxon>
        <taxon>Trichostrongylidae</taxon>
        <taxon>Trichostrongylus</taxon>
    </lineage>
</organism>
<evidence type="ECO:0000256" key="1">
    <source>
        <dbReference type="SAM" id="MobiDB-lite"/>
    </source>
</evidence>
<feature type="region of interest" description="Disordered" evidence="1">
    <location>
        <begin position="1"/>
        <end position="22"/>
    </location>
</feature>
<dbReference type="AlphaFoldDB" id="A0AAN8FQA9"/>
<name>A0AAN8FQA9_TRICO</name>
<accession>A0AAN8FQA9</accession>
<feature type="non-terminal residue" evidence="2">
    <location>
        <position position="1"/>
    </location>
</feature>
<evidence type="ECO:0000313" key="3">
    <source>
        <dbReference type="Proteomes" id="UP001331761"/>
    </source>
</evidence>
<sequence>KELRALIPAPPPQQSKNASESTSALLKLLDRARVIKREREDVVKEIQNKLEAPIADETKAEMGDFLKIDDDDYITEHVEKVSCGTIIDERLRLR</sequence>
<protein>
    <submittedName>
        <fullName evidence="2">Uncharacterized protein</fullName>
    </submittedName>
</protein>
<evidence type="ECO:0000313" key="2">
    <source>
        <dbReference type="EMBL" id="KAK5983077.1"/>
    </source>
</evidence>
<dbReference type="Proteomes" id="UP001331761">
    <property type="component" value="Unassembled WGS sequence"/>
</dbReference>
<gene>
    <name evidence="2" type="ORF">GCK32_022470</name>
</gene>
<dbReference type="EMBL" id="WIXE01004392">
    <property type="protein sequence ID" value="KAK5983077.1"/>
    <property type="molecule type" value="Genomic_DNA"/>
</dbReference>